<evidence type="ECO:0000313" key="2">
    <source>
        <dbReference type="EMBL" id="QBD77730.1"/>
    </source>
</evidence>
<dbReference type="RefSeq" id="WP_129888783.1">
    <property type="nucleotide sequence ID" value="NZ_CP035758.1"/>
</dbReference>
<accession>A0A4P6JRA7</accession>
<organism evidence="2 3">
    <name type="scientific">Ktedonosporobacter rubrisoli</name>
    <dbReference type="NCBI Taxonomy" id="2509675"/>
    <lineage>
        <taxon>Bacteria</taxon>
        <taxon>Bacillati</taxon>
        <taxon>Chloroflexota</taxon>
        <taxon>Ktedonobacteria</taxon>
        <taxon>Ktedonobacterales</taxon>
        <taxon>Ktedonosporobacteraceae</taxon>
        <taxon>Ktedonosporobacter</taxon>
    </lineage>
</organism>
<dbReference type="EMBL" id="CP035758">
    <property type="protein sequence ID" value="QBD77730.1"/>
    <property type="molecule type" value="Genomic_DNA"/>
</dbReference>
<proteinExistence type="predicted"/>
<keyword evidence="1" id="KW-1133">Transmembrane helix</keyword>
<protein>
    <submittedName>
        <fullName evidence="2">Uncharacterized protein</fullName>
    </submittedName>
</protein>
<dbReference type="KEGG" id="kbs:EPA93_17720"/>
<keyword evidence="1" id="KW-0812">Transmembrane</keyword>
<gene>
    <name evidence="2" type="ORF">EPA93_17720</name>
</gene>
<sequence>MTFPMLIGIVAIAAIVGFFLLRGRTEPVSCIGLILGCILISMVVLNWNAIGQAVLQMAQTQILPIRLIAVP</sequence>
<evidence type="ECO:0000313" key="3">
    <source>
        <dbReference type="Proteomes" id="UP000290365"/>
    </source>
</evidence>
<reference evidence="2 3" key="1">
    <citation type="submission" date="2019-01" db="EMBL/GenBank/DDBJ databases">
        <title>Ktedonosporobacter rubrisoli SCAWS-G2.</title>
        <authorList>
            <person name="Huang Y."/>
            <person name="Yan B."/>
        </authorList>
    </citation>
    <scope>NUCLEOTIDE SEQUENCE [LARGE SCALE GENOMIC DNA]</scope>
    <source>
        <strain evidence="2 3">SCAWS-G2</strain>
    </source>
</reference>
<dbReference type="AlphaFoldDB" id="A0A4P6JRA7"/>
<feature type="transmembrane region" description="Helical" evidence="1">
    <location>
        <begin position="6"/>
        <end position="23"/>
    </location>
</feature>
<keyword evidence="3" id="KW-1185">Reference proteome</keyword>
<keyword evidence="1" id="KW-0472">Membrane</keyword>
<dbReference type="Proteomes" id="UP000290365">
    <property type="component" value="Chromosome"/>
</dbReference>
<evidence type="ECO:0000256" key="1">
    <source>
        <dbReference type="SAM" id="Phobius"/>
    </source>
</evidence>
<feature type="transmembrane region" description="Helical" evidence="1">
    <location>
        <begin position="30"/>
        <end position="50"/>
    </location>
</feature>
<name>A0A4P6JRA7_KTERU</name>